<evidence type="ECO:0000313" key="9">
    <source>
        <dbReference type="Proteomes" id="UP000319908"/>
    </source>
</evidence>
<dbReference type="InterPro" id="IPR043129">
    <property type="entry name" value="ATPase_NBD"/>
</dbReference>
<dbReference type="InterPro" id="IPR000890">
    <property type="entry name" value="Aliphatic_acid_kin_short-chain"/>
</dbReference>
<dbReference type="Pfam" id="PF00871">
    <property type="entry name" value="Acetate_kinase"/>
    <property type="match status" value="1"/>
</dbReference>
<dbReference type="PANTHER" id="PTHR21060">
    <property type="entry name" value="ACETATE KINASE"/>
    <property type="match status" value="1"/>
</dbReference>
<keyword evidence="5 6" id="KW-0067">ATP-binding</keyword>
<dbReference type="PROSITE" id="PS01076">
    <property type="entry name" value="ACETATE_KINASE_2"/>
    <property type="match status" value="1"/>
</dbReference>
<dbReference type="PRINTS" id="PR00471">
    <property type="entry name" value="ACETATEKNASE"/>
</dbReference>
<dbReference type="GO" id="GO:0005737">
    <property type="term" value="C:cytoplasm"/>
    <property type="evidence" value="ECO:0007669"/>
    <property type="project" value="UniProtKB-SubCell"/>
</dbReference>
<keyword evidence="6" id="KW-0460">Magnesium</keyword>
<organism evidence="8 9">
    <name type="scientific">Allorhodopirellula heiligendammensis</name>
    <dbReference type="NCBI Taxonomy" id="2714739"/>
    <lineage>
        <taxon>Bacteria</taxon>
        <taxon>Pseudomonadati</taxon>
        <taxon>Planctomycetota</taxon>
        <taxon>Planctomycetia</taxon>
        <taxon>Pirellulales</taxon>
        <taxon>Pirellulaceae</taxon>
        <taxon>Allorhodopirellula</taxon>
    </lineage>
</organism>
<keyword evidence="3 6" id="KW-0547">Nucleotide-binding</keyword>
<feature type="site" description="Transition state stabilizer" evidence="6">
    <location>
        <position position="166"/>
    </location>
</feature>
<evidence type="ECO:0000256" key="4">
    <source>
        <dbReference type="ARBA" id="ARBA00022777"/>
    </source>
</evidence>
<keyword evidence="6" id="KW-0963">Cytoplasm</keyword>
<dbReference type="RefSeq" id="WP_146409670.1">
    <property type="nucleotide sequence ID" value="NZ_SJPU01000004.1"/>
</dbReference>
<comment type="pathway">
    <text evidence="6">Metabolic intermediate biosynthesis; acetyl-CoA biosynthesis; acetyl-CoA from acetate: step 1/2.</text>
</comment>
<evidence type="ECO:0000256" key="3">
    <source>
        <dbReference type="ARBA" id="ARBA00022741"/>
    </source>
</evidence>
<proteinExistence type="inferred from homology"/>
<feature type="binding site" evidence="6">
    <location>
        <begin position="267"/>
        <end position="269"/>
    </location>
    <ligand>
        <name>ATP</name>
        <dbReference type="ChEBI" id="CHEBI:30616"/>
    </ligand>
</feature>
<dbReference type="PANTHER" id="PTHR21060:SF15">
    <property type="entry name" value="ACETATE KINASE-RELATED"/>
    <property type="match status" value="1"/>
</dbReference>
<dbReference type="NCBIfam" id="TIGR00016">
    <property type="entry name" value="ackA"/>
    <property type="match status" value="1"/>
</dbReference>
<dbReference type="GO" id="GO:0006083">
    <property type="term" value="P:acetate metabolic process"/>
    <property type="evidence" value="ECO:0007669"/>
    <property type="project" value="TreeGrafter"/>
</dbReference>
<dbReference type="EMBL" id="SJPU01000004">
    <property type="protein sequence ID" value="TWU10246.1"/>
    <property type="molecule type" value="Genomic_DNA"/>
</dbReference>
<feature type="binding site" evidence="6">
    <location>
        <begin position="193"/>
        <end position="197"/>
    </location>
    <ligand>
        <name>ATP</name>
        <dbReference type="ChEBI" id="CHEBI:30616"/>
    </ligand>
</feature>
<feature type="binding site" evidence="6">
    <location>
        <position position="14"/>
    </location>
    <ligand>
        <name>ATP</name>
        <dbReference type="ChEBI" id="CHEBI:30616"/>
    </ligand>
</feature>
<dbReference type="UniPathway" id="UPA00340">
    <property type="reaction ID" value="UER00458"/>
</dbReference>
<protein>
    <recommendedName>
        <fullName evidence="6">Acetate kinase</fullName>
        <ecNumber evidence="6">2.7.2.1</ecNumber>
    </recommendedName>
    <alternativeName>
        <fullName evidence="6">Acetokinase</fullName>
    </alternativeName>
</protein>
<evidence type="ECO:0000256" key="2">
    <source>
        <dbReference type="ARBA" id="ARBA00022679"/>
    </source>
</evidence>
<dbReference type="Proteomes" id="UP000319908">
    <property type="component" value="Unassembled WGS sequence"/>
</dbReference>
<gene>
    <name evidence="8" type="primary">ackA_2</name>
    <name evidence="6" type="synonym">ackA</name>
    <name evidence="8" type="ORF">Poly21_52170</name>
</gene>
<comment type="similarity">
    <text evidence="1 6 7">Belongs to the acetokinase family.</text>
</comment>
<dbReference type="OrthoDB" id="9802453at2"/>
<comment type="catalytic activity">
    <reaction evidence="6">
        <text>acetate + ATP = acetyl phosphate + ADP</text>
        <dbReference type="Rhea" id="RHEA:11352"/>
        <dbReference type="ChEBI" id="CHEBI:22191"/>
        <dbReference type="ChEBI" id="CHEBI:30089"/>
        <dbReference type="ChEBI" id="CHEBI:30616"/>
        <dbReference type="ChEBI" id="CHEBI:456216"/>
        <dbReference type="EC" id="2.7.2.1"/>
    </reaction>
</comment>
<comment type="subunit">
    <text evidence="6">Homodimer.</text>
</comment>
<feature type="binding site" evidence="6">
    <location>
        <position position="371"/>
    </location>
    <ligand>
        <name>Mg(2+)</name>
        <dbReference type="ChEBI" id="CHEBI:18420"/>
    </ligand>
</feature>
<feature type="active site" description="Proton donor/acceptor" evidence="6">
    <location>
        <position position="134"/>
    </location>
</feature>
<dbReference type="GO" id="GO:0000287">
    <property type="term" value="F:magnesium ion binding"/>
    <property type="evidence" value="ECO:0007669"/>
    <property type="project" value="UniProtKB-UniRule"/>
</dbReference>
<feature type="binding site" evidence="6">
    <location>
        <position position="7"/>
    </location>
    <ligand>
        <name>Mg(2+)</name>
        <dbReference type="ChEBI" id="CHEBI:18420"/>
    </ligand>
</feature>
<sequence>MNVFVFNVGSTTLKYACIDVASGDRLYQGLIDRIGQTGGEAPDHLTAAHMALEHAGLRKPADELRLDGPVISAIAHRIVQGGSQFHGPTLVDATVLSNLAKLDALAPLHNPPARCVLETVVAMKVPVPQVLVFDTAYFSTLEPVAYRYAIPAEIYHDHGVRRYGFHGTSHRYVTDAAITHLKGTAPMRIISLHLGGGASATASIDGVAVDTSMGMTPLEGLVMATRCGDMDPSVPLHLMRTTGMSVDDVDHLLNKRSGLVGLCGEPDMRAILARMDAGDESASLAIAIYVRRLQKMIGSYFAILGGLDALIFTAGVGEHAAEIRRLVTEPLRHLGIALDPAHNQSPELSQGVADISRVGARVRTMVVATDEELAIARQTADIVSV</sequence>
<comment type="caution">
    <text evidence="8">The sequence shown here is derived from an EMBL/GenBank/DDBJ whole genome shotgun (WGS) entry which is preliminary data.</text>
</comment>
<dbReference type="InterPro" id="IPR023865">
    <property type="entry name" value="Aliphatic_acid_kinase_CS"/>
</dbReference>
<evidence type="ECO:0000256" key="6">
    <source>
        <dbReference type="HAMAP-Rule" id="MF_00020"/>
    </source>
</evidence>
<feature type="binding site" evidence="6">
    <location>
        <position position="77"/>
    </location>
    <ligand>
        <name>substrate</name>
    </ligand>
</feature>
<evidence type="ECO:0000256" key="1">
    <source>
        <dbReference type="ARBA" id="ARBA00008748"/>
    </source>
</evidence>
<evidence type="ECO:0000256" key="5">
    <source>
        <dbReference type="ARBA" id="ARBA00022840"/>
    </source>
</evidence>
<dbReference type="Gene3D" id="3.30.420.40">
    <property type="match status" value="2"/>
</dbReference>
<evidence type="ECO:0000256" key="7">
    <source>
        <dbReference type="RuleBase" id="RU003835"/>
    </source>
</evidence>
<keyword evidence="6" id="KW-0479">Metal-binding</keyword>
<comment type="cofactor">
    <cofactor evidence="6">
        <name>Mg(2+)</name>
        <dbReference type="ChEBI" id="CHEBI:18420"/>
    </cofactor>
    <cofactor evidence="6">
        <name>Mn(2+)</name>
        <dbReference type="ChEBI" id="CHEBI:29035"/>
    </cofactor>
    <text evidence="6">Mg(2+). Can also accept Mn(2+).</text>
</comment>
<feature type="site" description="Transition state stabilizer" evidence="6">
    <location>
        <position position="226"/>
    </location>
</feature>
<dbReference type="HAMAP" id="MF_00020">
    <property type="entry name" value="Acetate_kinase"/>
    <property type="match status" value="1"/>
</dbReference>
<evidence type="ECO:0000313" key="8">
    <source>
        <dbReference type="EMBL" id="TWU10246.1"/>
    </source>
</evidence>
<reference evidence="8 9" key="1">
    <citation type="journal article" date="2020" name="Antonie Van Leeuwenhoek">
        <title>Rhodopirellula heiligendammensis sp. nov., Rhodopirellula pilleata sp. nov., and Rhodopirellula solitaria sp. nov. isolated from natural or artificial marine surfaces in Northern Germany and California, USA, and emended description of the genus Rhodopirellula.</title>
        <authorList>
            <person name="Kallscheuer N."/>
            <person name="Wiegand S."/>
            <person name="Jogler M."/>
            <person name="Boedeker C."/>
            <person name="Peeters S.H."/>
            <person name="Rast P."/>
            <person name="Heuer A."/>
            <person name="Jetten M.S.M."/>
            <person name="Rohde M."/>
            <person name="Jogler C."/>
        </authorList>
    </citation>
    <scope>NUCLEOTIDE SEQUENCE [LARGE SCALE GENOMIC DNA]</scope>
    <source>
        <strain evidence="8 9">Poly21</strain>
    </source>
</reference>
<comment type="function">
    <text evidence="6">Catalyzes the formation of acetyl phosphate from acetate and ATP. Can also catalyze the reverse reaction.</text>
</comment>
<name>A0A5C6BG15_9BACT</name>
<dbReference type="GO" id="GO:0006085">
    <property type="term" value="P:acetyl-CoA biosynthetic process"/>
    <property type="evidence" value="ECO:0007669"/>
    <property type="project" value="UniProtKB-UniRule"/>
</dbReference>
<feature type="binding site" evidence="6">
    <location>
        <begin position="315"/>
        <end position="319"/>
    </location>
    <ligand>
        <name>ATP</name>
        <dbReference type="ChEBI" id="CHEBI:30616"/>
    </ligand>
</feature>
<dbReference type="GO" id="GO:0005524">
    <property type="term" value="F:ATP binding"/>
    <property type="evidence" value="ECO:0007669"/>
    <property type="project" value="UniProtKB-KW"/>
</dbReference>
<dbReference type="GO" id="GO:0008776">
    <property type="term" value="F:acetate kinase activity"/>
    <property type="evidence" value="ECO:0007669"/>
    <property type="project" value="UniProtKB-UniRule"/>
</dbReference>
<keyword evidence="9" id="KW-1185">Reference proteome</keyword>
<keyword evidence="4 6" id="KW-0418">Kinase</keyword>
<keyword evidence="2 6" id="KW-0808">Transferase</keyword>
<comment type="subcellular location">
    <subcellularLocation>
        <location evidence="6">Cytoplasm</location>
    </subcellularLocation>
</comment>
<dbReference type="PIRSF" id="PIRSF000722">
    <property type="entry name" value="Acetate_prop_kin"/>
    <property type="match status" value="1"/>
</dbReference>
<dbReference type="EC" id="2.7.2.1" evidence="6"/>
<accession>A0A5C6BG15</accession>
<dbReference type="AlphaFoldDB" id="A0A5C6BG15"/>
<dbReference type="InterPro" id="IPR004372">
    <property type="entry name" value="Ac/propionate_kinase"/>
</dbReference>
<dbReference type="SUPFAM" id="SSF53067">
    <property type="entry name" value="Actin-like ATPase domain"/>
    <property type="match status" value="2"/>
</dbReference>